<dbReference type="Proteomes" id="UP000516041">
    <property type="component" value="Genome"/>
</dbReference>
<name>A0A7G9UTA0_9CAUD</name>
<evidence type="ECO:0000313" key="1">
    <source>
        <dbReference type="EMBL" id="QNN97255.1"/>
    </source>
</evidence>
<protein>
    <submittedName>
        <fullName evidence="1">Uncharacterized protein</fullName>
    </submittedName>
</protein>
<evidence type="ECO:0000313" key="2">
    <source>
        <dbReference type="Proteomes" id="UP000516041"/>
    </source>
</evidence>
<keyword evidence="2" id="KW-1185">Reference proteome</keyword>
<organism evidence="1 2">
    <name type="scientific">Klebsiella phage NL_ZS_1</name>
    <dbReference type="NCBI Taxonomy" id="2769330"/>
    <lineage>
        <taxon>Viruses</taxon>
        <taxon>Duplodnaviria</taxon>
        <taxon>Heunggongvirae</taxon>
        <taxon>Uroviricota</taxon>
        <taxon>Caudoviricetes</taxon>
        <taxon>Autographivirales</taxon>
        <taxon>Autotranscriptaviridae</taxon>
        <taxon>Studiervirinae</taxon>
        <taxon>Przondovirus</taxon>
        <taxon>Przondovirus NLZS1</taxon>
    </lineage>
</organism>
<reference evidence="1 2" key="1">
    <citation type="submission" date="2020-07" db="EMBL/GenBank/DDBJ databases">
        <title>In vitro Evaluation of Lytic Phages for Carbapenem-Resistant Klebsiella pneumoniae Isolates.</title>
        <authorList>
            <person name="Tan D."/>
        </authorList>
    </citation>
    <scope>NUCLEOTIDE SEQUENCE [LARGE SCALE GENOMIC DNA]</scope>
</reference>
<dbReference type="EMBL" id="MT813140">
    <property type="protein sequence ID" value="QNN97255.1"/>
    <property type="molecule type" value="Genomic_DNA"/>
</dbReference>
<sequence length="94" mass="10886">MKPIDELIGLLKEDPWSDELPEGWKVIEDGDWTDNHKSECKSDIVKHEESGKLFRADFVRTGDYWQGYETELCAVATVEAYQKTITAYREVSDE</sequence>
<proteinExistence type="predicted"/>
<accession>A0A7G9UTA0</accession>